<name>A0A8S3WWG7_PARAO</name>
<evidence type="ECO:0000313" key="2">
    <source>
        <dbReference type="Proteomes" id="UP000691718"/>
    </source>
</evidence>
<evidence type="ECO:0000313" key="1">
    <source>
        <dbReference type="EMBL" id="CAG4986841.1"/>
    </source>
</evidence>
<dbReference type="AlphaFoldDB" id="A0A8S3WWG7"/>
<gene>
    <name evidence="1" type="ORF">PAPOLLO_LOCUS11341</name>
</gene>
<comment type="caution">
    <text evidence="1">The sequence shown here is derived from an EMBL/GenBank/DDBJ whole genome shotgun (WGS) entry which is preliminary data.</text>
</comment>
<dbReference type="EMBL" id="CAJQZP010000824">
    <property type="protein sequence ID" value="CAG4986841.1"/>
    <property type="molecule type" value="Genomic_DNA"/>
</dbReference>
<accession>A0A8S3WWG7</accession>
<protein>
    <submittedName>
        <fullName evidence="1">(apollo) hypothetical protein</fullName>
    </submittedName>
</protein>
<keyword evidence="2" id="KW-1185">Reference proteome</keyword>
<organism evidence="1 2">
    <name type="scientific">Parnassius apollo</name>
    <name type="common">Apollo butterfly</name>
    <name type="synonym">Papilio apollo</name>
    <dbReference type="NCBI Taxonomy" id="110799"/>
    <lineage>
        <taxon>Eukaryota</taxon>
        <taxon>Metazoa</taxon>
        <taxon>Ecdysozoa</taxon>
        <taxon>Arthropoda</taxon>
        <taxon>Hexapoda</taxon>
        <taxon>Insecta</taxon>
        <taxon>Pterygota</taxon>
        <taxon>Neoptera</taxon>
        <taxon>Endopterygota</taxon>
        <taxon>Lepidoptera</taxon>
        <taxon>Glossata</taxon>
        <taxon>Ditrysia</taxon>
        <taxon>Papilionoidea</taxon>
        <taxon>Papilionidae</taxon>
        <taxon>Parnassiinae</taxon>
        <taxon>Parnassini</taxon>
        <taxon>Parnassius</taxon>
        <taxon>Parnassius</taxon>
    </lineage>
</organism>
<proteinExistence type="predicted"/>
<sequence length="134" mass="15207">MPSDKHCCVPGCTENQGRKQVLHQFPNPIKERECFNKWVYVSMPTLYMPGPLTLPNYTFSERKPMNLIQSYDDNILKPSTSTDCQKLTPSCMKMSMLEDTLRKENIDPSVEANISHPNISTIGNVLSPCAIEKK</sequence>
<dbReference type="OrthoDB" id="7490359at2759"/>
<dbReference type="Proteomes" id="UP000691718">
    <property type="component" value="Unassembled WGS sequence"/>
</dbReference>
<reference evidence="1" key="1">
    <citation type="submission" date="2021-04" db="EMBL/GenBank/DDBJ databases">
        <authorList>
            <person name="Tunstrom K."/>
        </authorList>
    </citation>
    <scope>NUCLEOTIDE SEQUENCE</scope>
</reference>